<dbReference type="FunCoup" id="H1XWE8">
    <property type="interactions" value="174"/>
</dbReference>
<feature type="domain" description="Fe/B12 periplasmic-binding" evidence="3">
    <location>
        <begin position="33"/>
        <end position="292"/>
    </location>
</feature>
<evidence type="ECO:0000313" key="6">
    <source>
        <dbReference type="Proteomes" id="UP000004671"/>
    </source>
</evidence>
<feature type="chain" id="PRO_5009695379" evidence="2">
    <location>
        <begin position="24"/>
        <end position="296"/>
    </location>
</feature>
<evidence type="ECO:0000313" key="7">
    <source>
        <dbReference type="Proteomes" id="UP000183868"/>
    </source>
</evidence>
<dbReference type="Proteomes" id="UP000004671">
    <property type="component" value="Chromosome"/>
</dbReference>
<evidence type="ECO:0000259" key="3">
    <source>
        <dbReference type="PROSITE" id="PS50983"/>
    </source>
</evidence>
<keyword evidence="1 2" id="KW-0732">Signal</keyword>
<dbReference type="SUPFAM" id="SSF53807">
    <property type="entry name" value="Helical backbone' metal receptor"/>
    <property type="match status" value="1"/>
</dbReference>
<keyword evidence="6" id="KW-1185">Reference proteome</keyword>
<name>H1XWE8_CALAY</name>
<dbReference type="PANTHER" id="PTHR30535">
    <property type="entry name" value="VITAMIN B12-BINDING PROTEIN"/>
    <property type="match status" value="1"/>
</dbReference>
<sequence precursor="true">MNKKLSFLLIVLLFFLAGCKRQPADFQRASFERIISLSPNLTETLHALGQGDKIVAVSDYCFYPPEVNHKERIGGLLNPNLEKILLLKPDLLIGTPAHAELARKLQAYQIPFVLLPNDGLNDVFFTIDSLGRLLNCPGRAKQLLKTIKDSLSYYQALSRQIVKRAPGAALIIGRDPGSVRHLTVVGPHTFLDSVWTFLGGKNIFSDLAVKYSQVGQESFLTRQPDLIIEFKFKEQWSARRDSLNKIEWQPLSKIPAVKHNQIYVLTGDYTLIPGPRVYELARDYYRILRQYAQKPF</sequence>
<dbReference type="PROSITE" id="PS51257">
    <property type="entry name" value="PROKAR_LIPOPROTEIN"/>
    <property type="match status" value="1"/>
</dbReference>
<dbReference type="InterPro" id="IPR002491">
    <property type="entry name" value="ABC_transptr_periplasmic_BD"/>
</dbReference>
<dbReference type="RefSeq" id="WP_006927754.1">
    <property type="nucleotide sequence ID" value="NZ_CM001402.1"/>
</dbReference>
<organism evidence="5 6">
    <name type="scientific">Caldithrix abyssi DSM 13497</name>
    <dbReference type="NCBI Taxonomy" id="880073"/>
    <lineage>
        <taxon>Bacteria</taxon>
        <taxon>Pseudomonadati</taxon>
        <taxon>Calditrichota</taxon>
        <taxon>Calditrichia</taxon>
        <taxon>Calditrichales</taxon>
        <taxon>Calditrichaceae</taxon>
        <taxon>Caldithrix</taxon>
    </lineage>
</organism>
<evidence type="ECO:0000256" key="1">
    <source>
        <dbReference type="ARBA" id="ARBA00022729"/>
    </source>
</evidence>
<dbReference type="EMBL" id="CM001402">
    <property type="protein sequence ID" value="EHO40730.1"/>
    <property type="molecule type" value="Genomic_DNA"/>
</dbReference>
<feature type="signal peptide" evidence="2">
    <location>
        <begin position="1"/>
        <end position="23"/>
    </location>
</feature>
<dbReference type="InterPro" id="IPR050902">
    <property type="entry name" value="ABC_Transporter_SBP"/>
</dbReference>
<proteinExistence type="predicted"/>
<dbReference type="PANTHER" id="PTHR30535:SF34">
    <property type="entry name" value="MOLYBDATE-BINDING PROTEIN MOLA"/>
    <property type="match status" value="1"/>
</dbReference>
<dbReference type="GO" id="GO:0071281">
    <property type="term" value="P:cellular response to iron ion"/>
    <property type="evidence" value="ECO:0007669"/>
    <property type="project" value="TreeGrafter"/>
</dbReference>
<dbReference type="eggNOG" id="COG0614">
    <property type="taxonomic scope" value="Bacteria"/>
</dbReference>
<gene>
    <name evidence="4" type="ORF">Cabys_4041</name>
    <name evidence="5" type="ORF">Calab_1102</name>
</gene>
<accession>H1XWE8</accession>
<evidence type="ECO:0000256" key="2">
    <source>
        <dbReference type="SAM" id="SignalP"/>
    </source>
</evidence>
<evidence type="ECO:0000313" key="4">
    <source>
        <dbReference type="EMBL" id="APF20786.1"/>
    </source>
</evidence>
<dbReference type="AlphaFoldDB" id="H1XWE8"/>
<dbReference type="PROSITE" id="PS50983">
    <property type="entry name" value="FE_B12_PBP"/>
    <property type="match status" value="1"/>
</dbReference>
<dbReference type="Pfam" id="PF01497">
    <property type="entry name" value="Peripla_BP_2"/>
    <property type="match status" value="1"/>
</dbReference>
<protein>
    <submittedName>
        <fullName evidence="5">ABC-type transporter, periplasmic subunit</fullName>
    </submittedName>
    <submittedName>
        <fullName evidence="4">Iron complex transport system substrate-binding protein</fullName>
    </submittedName>
</protein>
<dbReference type="Gene3D" id="3.40.50.1980">
    <property type="entry name" value="Nitrogenase molybdenum iron protein domain"/>
    <property type="match status" value="2"/>
</dbReference>
<dbReference type="InterPro" id="IPR054828">
    <property type="entry name" value="Vit_B12_bind_prot"/>
</dbReference>
<dbReference type="EMBL" id="CP018099">
    <property type="protein sequence ID" value="APF20786.1"/>
    <property type="molecule type" value="Genomic_DNA"/>
</dbReference>
<reference evidence="5 6" key="1">
    <citation type="submission" date="2011-09" db="EMBL/GenBank/DDBJ databases">
        <title>The permanent draft genome of Caldithrix abyssi DSM 13497.</title>
        <authorList>
            <consortium name="US DOE Joint Genome Institute (JGI-PGF)"/>
            <person name="Lucas S."/>
            <person name="Han J."/>
            <person name="Lapidus A."/>
            <person name="Bruce D."/>
            <person name="Goodwin L."/>
            <person name="Pitluck S."/>
            <person name="Peters L."/>
            <person name="Kyrpides N."/>
            <person name="Mavromatis K."/>
            <person name="Ivanova N."/>
            <person name="Mikhailova N."/>
            <person name="Chertkov O."/>
            <person name="Detter J.C."/>
            <person name="Tapia R."/>
            <person name="Han C."/>
            <person name="Land M."/>
            <person name="Hauser L."/>
            <person name="Markowitz V."/>
            <person name="Cheng J.-F."/>
            <person name="Hugenholtz P."/>
            <person name="Woyke T."/>
            <person name="Wu D."/>
            <person name="Spring S."/>
            <person name="Brambilla E."/>
            <person name="Klenk H.-P."/>
            <person name="Eisen J.A."/>
        </authorList>
    </citation>
    <scope>NUCLEOTIDE SEQUENCE [LARGE SCALE GENOMIC DNA]</scope>
    <source>
        <strain evidence="5 6">DSM 13497</strain>
    </source>
</reference>
<dbReference type="InParanoid" id="H1XWE8"/>
<dbReference type="OrthoDB" id="9816357at2"/>
<dbReference type="STRING" id="880073.Cabys_4041"/>
<evidence type="ECO:0000313" key="5">
    <source>
        <dbReference type="EMBL" id="EHO40730.1"/>
    </source>
</evidence>
<reference evidence="4 7" key="2">
    <citation type="submission" date="2016-11" db="EMBL/GenBank/DDBJ databases">
        <title>Genomic analysis of Caldithrix abyssi and proposal of a novel bacterial phylum Caldithrichaeota.</title>
        <authorList>
            <person name="Kublanov I."/>
            <person name="Sigalova O."/>
            <person name="Gavrilov S."/>
            <person name="Lebedinsky A."/>
            <person name="Ivanova N."/>
            <person name="Daum C."/>
            <person name="Reddy T."/>
            <person name="Klenk H.P."/>
            <person name="Goker M."/>
            <person name="Reva O."/>
            <person name="Miroshnichenko M."/>
            <person name="Kyprides N."/>
            <person name="Woyke T."/>
            <person name="Gelfand M."/>
        </authorList>
    </citation>
    <scope>NUCLEOTIDE SEQUENCE [LARGE SCALE GENOMIC DNA]</scope>
    <source>
        <strain evidence="4 7">LF13</strain>
    </source>
</reference>
<dbReference type="KEGG" id="caby:Cabys_4041"/>
<dbReference type="PaxDb" id="880073-Calab_1102"/>
<dbReference type="HOGENOM" id="CLU_038034_2_8_0"/>
<dbReference type="Proteomes" id="UP000183868">
    <property type="component" value="Chromosome"/>
</dbReference>
<dbReference type="NCBIfam" id="NF038402">
    <property type="entry name" value="TroA_like"/>
    <property type="match status" value="1"/>
</dbReference>